<dbReference type="InterPro" id="IPR050331">
    <property type="entry name" value="Zinc_finger"/>
</dbReference>
<dbReference type="PANTHER" id="PTHR16515:SF49">
    <property type="entry name" value="GASTRULA ZINC FINGER PROTEIN XLCGF49.1-LIKE-RELATED"/>
    <property type="match status" value="1"/>
</dbReference>
<dbReference type="SMART" id="SM00355">
    <property type="entry name" value="ZnF_C2H2"/>
    <property type="match status" value="3"/>
</dbReference>
<keyword evidence="6" id="KW-0238">DNA-binding</keyword>
<name>A0ABM5JM64_DIAVI</name>
<evidence type="ECO:0000259" key="9">
    <source>
        <dbReference type="PROSITE" id="PS50157"/>
    </source>
</evidence>
<dbReference type="Proteomes" id="UP001652700">
    <property type="component" value="Unplaced"/>
</dbReference>
<reference evidence="10" key="1">
    <citation type="submission" date="2025-05" db="UniProtKB">
        <authorList>
            <consortium name="EnsemblMetazoa"/>
        </authorList>
    </citation>
    <scope>IDENTIFICATION</scope>
</reference>
<evidence type="ECO:0000256" key="4">
    <source>
        <dbReference type="ARBA" id="ARBA00022771"/>
    </source>
</evidence>
<feature type="domain" description="C2H2-type" evidence="9">
    <location>
        <begin position="185"/>
        <end position="212"/>
    </location>
</feature>
<dbReference type="Gene3D" id="3.30.160.60">
    <property type="entry name" value="Classic Zinc Finger"/>
    <property type="match status" value="4"/>
</dbReference>
<organism evidence="10 11">
    <name type="scientific">Diabrotica virgifera virgifera</name>
    <name type="common">western corn rootworm</name>
    <dbReference type="NCBI Taxonomy" id="50390"/>
    <lineage>
        <taxon>Eukaryota</taxon>
        <taxon>Metazoa</taxon>
        <taxon>Ecdysozoa</taxon>
        <taxon>Arthropoda</taxon>
        <taxon>Hexapoda</taxon>
        <taxon>Insecta</taxon>
        <taxon>Pterygota</taxon>
        <taxon>Neoptera</taxon>
        <taxon>Endopterygota</taxon>
        <taxon>Coleoptera</taxon>
        <taxon>Polyphaga</taxon>
        <taxon>Cucujiformia</taxon>
        <taxon>Chrysomeloidea</taxon>
        <taxon>Chrysomelidae</taxon>
        <taxon>Galerucinae</taxon>
        <taxon>Diabroticina</taxon>
        <taxon>Diabroticites</taxon>
        <taxon>Diabrotica</taxon>
    </lineage>
</organism>
<dbReference type="GeneID" id="126879810"/>
<keyword evidence="2" id="KW-0479">Metal-binding</keyword>
<keyword evidence="5" id="KW-0862">Zinc</keyword>
<dbReference type="RefSeq" id="XP_050499034.1">
    <property type="nucleotide sequence ID" value="XM_050643077.1"/>
</dbReference>
<feature type="domain" description="C2H2-type" evidence="9">
    <location>
        <begin position="129"/>
        <end position="156"/>
    </location>
</feature>
<dbReference type="PROSITE" id="PS00028">
    <property type="entry name" value="ZINC_FINGER_C2H2_1"/>
    <property type="match status" value="3"/>
</dbReference>
<dbReference type="PANTHER" id="PTHR16515">
    <property type="entry name" value="PR DOMAIN ZINC FINGER PROTEIN"/>
    <property type="match status" value="1"/>
</dbReference>
<evidence type="ECO:0000256" key="1">
    <source>
        <dbReference type="ARBA" id="ARBA00004123"/>
    </source>
</evidence>
<dbReference type="InterPro" id="IPR013087">
    <property type="entry name" value="Znf_C2H2_type"/>
</dbReference>
<evidence type="ECO:0000313" key="11">
    <source>
        <dbReference type="Proteomes" id="UP001652700"/>
    </source>
</evidence>
<comment type="subcellular location">
    <subcellularLocation>
        <location evidence="1">Nucleus</location>
    </subcellularLocation>
</comment>
<dbReference type="EnsemblMetazoa" id="XM_050643077.1">
    <property type="protein sequence ID" value="XP_050499034.1"/>
    <property type="gene ID" value="LOC126879810"/>
</dbReference>
<accession>A0ABM5JM64</accession>
<feature type="domain" description="C2H2-type" evidence="9">
    <location>
        <begin position="157"/>
        <end position="184"/>
    </location>
</feature>
<evidence type="ECO:0000313" key="10">
    <source>
        <dbReference type="EnsemblMetazoa" id="XP_050499034.1"/>
    </source>
</evidence>
<dbReference type="PROSITE" id="PS50157">
    <property type="entry name" value="ZINC_FINGER_C2H2_2"/>
    <property type="match status" value="3"/>
</dbReference>
<proteinExistence type="predicted"/>
<dbReference type="Pfam" id="PF00096">
    <property type="entry name" value="zf-C2H2"/>
    <property type="match status" value="3"/>
</dbReference>
<keyword evidence="11" id="KW-1185">Reference proteome</keyword>
<evidence type="ECO:0000256" key="2">
    <source>
        <dbReference type="ARBA" id="ARBA00022723"/>
    </source>
</evidence>
<evidence type="ECO:0000256" key="6">
    <source>
        <dbReference type="ARBA" id="ARBA00023125"/>
    </source>
</evidence>
<dbReference type="SUPFAM" id="SSF57667">
    <property type="entry name" value="beta-beta-alpha zinc fingers"/>
    <property type="match status" value="2"/>
</dbReference>
<keyword evidence="3" id="KW-0677">Repeat</keyword>
<keyword evidence="7" id="KW-0539">Nucleus</keyword>
<evidence type="ECO:0000256" key="8">
    <source>
        <dbReference type="PROSITE-ProRule" id="PRU00042"/>
    </source>
</evidence>
<dbReference type="InterPro" id="IPR036236">
    <property type="entry name" value="Znf_C2H2_sf"/>
</dbReference>
<protein>
    <recommendedName>
        <fullName evidence="9">C2H2-type domain-containing protein</fullName>
    </recommendedName>
</protein>
<evidence type="ECO:0000256" key="3">
    <source>
        <dbReference type="ARBA" id="ARBA00022737"/>
    </source>
</evidence>
<keyword evidence="4 8" id="KW-0863">Zinc-finger</keyword>
<evidence type="ECO:0000256" key="5">
    <source>
        <dbReference type="ARBA" id="ARBA00022833"/>
    </source>
</evidence>
<evidence type="ECO:0000256" key="7">
    <source>
        <dbReference type="ARBA" id="ARBA00023242"/>
    </source>
</evidence>
<sequence>MLVDVNVNKTKLKFGTQSTQIKFDNMEVKQETNEETCKIEIDNEEFDGDGTDGTLDDFNIEIKVEPKREPVYKAFDYLDFPEDTKVEEDEYKFNICEETQTTNEESLRPNEIKMKSNKTSITHTGEKSYKCEVCFKQFRRAGNFKKHLQIHTGEKPYNCEICFKQFGGAGSLKRHLRIHTGEKPYKCEICFKPFVQAGALKIHLRIHTGEKPFKCDICFKQFSEAGTLKKL</sequence>